<dbReference type="EMBL" id="JBBKAJ010000022">
    <property type="protein sequence ID" value="MEJ8637553.1"/>
    <property type="molecule type" value="Genomic_DNA"/>
</dbReference>
<proteinExistence type="predicted"/>
<accession>A0ACC6Q1E5</accession>
<reference evidence="1" key="1">
    <citation type="submission" date="2024-03" db="EMBL/GenBank/DDBJ databases">
        <title>Novel Streptomyces species of biotechnological and ecological value are a feature of Machair soil.</title>
        <authorList>
            <person name="Prole J.R."/>
            <person name="Goodfellow M."/>
            <person name="Allenby N."/>
            <person name="Ward A.C."/>
        </authorList>
    </citation>
    <scope>NUCLEOTIDE SEQUENCE</scope>
    <source>
        <strain evidence="1">MS2.AVA.5</strain>
    </source>
</reference>
<protein>
    <submittedName>
        <fullName evidence="1">Uncharacterized protein</fullName>
    </submittedName>
</protein>
<name>A0ACC6Q1E5_9ACTN</name>
<gene>
    <name evidence="1" type="ORF">WKI67_29730</name>
</gene>
<keyword evidence="2" id="KW-1185">Reference proteome</keyword>
<evidence type="ECO:0000313" key="2">
    <source>
        <dbReference type="Proteomes" id="UP001377168"/>
    </source>
</evidence>
<dbReference type="Proteomes" id="UP001377168">
    <property type="component" value="Unassembled WGS sequence"/>
</dbReference>
<comment type="caution">
    <text evidence="1">The sequence shown here is derived from an EMBL/GenBank/DDBJ whole genome shotgun (WGS) entry which is preliminary data.</text>
</comment>
<sequence length="69" mass="7069">MFEQSLAQILGAASAAGVAGIHPCMAAAVEPAPMRGDDGTSGAAPSLKPAPVDEWTVRQPWRTRPGEPS</sequence>
<evidence type="ECO:0000313" key="1">
    <source>
        <dbReference type="EMBL" id="MEJ8637553.1"/>
    </source>
</evidence>
<organism evidence="1 2">
    <name type="scientific">Streptomyces achmelvichensis</name>
    <dbReference type="NCBI Taxonomy" id="3134111"/>
    <lineage>
        <taxon>Bacteria</taxon>
        <taxon>Bacillati</taxon>
        <taxon>Actinomycetota</taxon>
        <taxon>Actinomycetes</taxon>
        <taxon>Kitasatosporales</taxon>
        <taxon>Streptomycetaceae</taxon>
        <taxon>Streptomyces</taxon>
    </lineage>
</organism>